<name>Q16AN9_ROSDO</name>
<dbReference type="AlphaFoldDB" id="Q16AN9"/>
<evidence type="ECO:0000313" key="3">
    <source>
        <dbReference type="Proteomes" id="UP000007029"/>
    </source>
</evidence>
<proteinExistence type="predicted"/>
<accession>Q16AN9</accession>
<evidence type="ECO:0000313" key="2">
    <source>
        <dbReference type="EMBL" id="ABG30954.1"/>
    </source>
</evidence>
<keyword evidence="3" id="KW-1185">Reference proteome</keyword>
<keyword evidence="1" id="KW-0812">Transmembrane</keyword>
<dbReference type="STRING" id="375451.RD1_1310"/>
<reference evidence="2 3" key="1">
    <citation type="journal article" date="2007" name="J. Bacteriol.">
        <title>The complete genome sequence of Roseobacter denitrificans reveals a mixotrophic rather than photosynthetic metabolism.</title>
        <authorList>
            <person name="Swingley W.D."/>
            <person name="Sadekar S."/>
            <person name="Mastrian S.D."/>
            <person name="Matthies H.J."/>
            <person name="Hao J."/>
            <person name="Ramos H."/>
            <person name="Acharya C.R."/>
            <person name="Conrad A.L."/>
            <person name="Taylor H.L."/>
            <person name="Dejesa L.C."/>
            <person name="Shah M.K."/>
            <person name="O'huallachain M.E."/>
            <person name="Lince M.T."/>
            <person name="Blankenship R.E."/>
            <person name="Beatty J.T."/>
            <person name="Touchman J.W."/>
        </authorList>
    </citation>
    <scope>NUCLEOTIDE SEQUENCE [LARGE SCALE GENOMIC DNA]</scope>
    <source>
        <strain evidence="3">ATCC 33942 / OCh 114</strain>
    </source>
</reference>
<gene>
    <name evidence="2" type="ordered locus">RD1_1310</name>
</gene>
<dbReference type="KEGG" id="rde:RD1_1310"/>
<dbReference type="HOGENOM" id="CLU_2901408_0_0_5"/>
<evidence type="ECO:0000256" key="1">
    <source>
        <dbReference type="SAM" id="Phobius"/>
    </source>
</evidence>
<keyword evidence="1" id="KW-0472">Membrane</keyword>
<feature type="transmembrane region" description="Helical" evidence="1">
    <location>
        <begin position="21"/>
        <end position="37"/>
    </location>
</feature>
<dbReference type="Proteomes" id="UP000007029">
    <property type="component" value="Chromosome"/>
</dbReference>
<dbReference type="EMBL" id="CP000362">
    <property type="protein sequence ID" value="ABG30954.1"/>
    <property type="molecule type" value="Genomic_DNA"/>
</dbReference>
<protein>
    <submittedName>
        <fullName evidence="2">Uncharacterized protein</fullName>
    </submittedName>
</protein>
<sequence>MRRPGRTTRISNRDRAVFKPIRLLFLILAAFLAGLLFERNNTSEKCRTAGGTMDAGLCRNVP</sequence>
<organism evidence="2 3">
    <name type="scientific">Roseobacter denitrificans (strain ATCC 33942 / OCh 114)</name>
    <name type="common">Erythrobacter sp. (strain OCh 114)</name>
    <name type="synonym">Roseobacter denitrificans</name>
    <dbReference type="NCBI Taxonomy" id="375451"/>
    <lineage>
        <taxon>Bacteria</taxon>
        <taxon>Pseudomonadati</taxon>
        <taxon>Pseudomonadota</taxon>
        <taxon>Alphaproteobacteria</taxon>
        <taxon>Rhodobacterales</taxon>
        <taxon>Roseobacteraceae</taxon>
        <taxon>Roseobacter</taxon>
    </lineage>
</organism>
<keyword evidence="1" id="KW-1133">Transmembrane helix</keyword>